<gene>
    <name evidence="2" type="ORF">OH76DRAFT_1412632</name>
</gene>
<feature type="region of interest" description="Disordered" evidence="1">
    <location>
        <begin position="1"/>
        <end position="22"/>
    </location>
</feature>
<evidence type="ECO:0000313" key="3">
    <source>
        <dbReference type="Proteomes" id="UP000256964"/>
    </source>
</evidence>
<accession>A0A371CKR9</accession>
<name>A0A371CKR9_9APHY</name>
<feature type="compositionally biased region" description="Polar residues" evidence="1">
    <location>
        <begin position="1"/>
        <end position="17"/>
    </location>
</feature>
<dbReference type="Proteomes" id="UP000256964">
    <property type="component" value="Unassembled WGS sequence"/>
</dbReference>
<evidence type="ECO:0000313" key="2">
    <source>
        <dbReference type="EMBL" id="RDX40857.1"/>
    </source>
</evidence>
<reference evidence="2 3" key="1">
    <citation type="journal article" date="2018" name="Biotechnol. Biofuels">
        <title>Integrative visual omics of the white-rot fungus Polyporus brumalis exposes the biotechnological potential of its oxidative enzymes for delignifying raw plant biomass.</title>
        <authorList>
            <person name="Miyauchi S."/>
            <person name="Rancon A."/>
            <person name="Drula E."/>
            <person name="Hage H."/>
            <person name="Chaduli D."/>
            <person name="Favel A."/>
            <person name="Grisel S."/>
            <person name="Henrissat B."/>
            <person name="Herpoel-Gimbert I."/>
            <person name="Ruiz-Duenas F.J."/>
            <person name="Chevret D."/>
            <person name="Hainaut M."/>
            <person name="Lin J."/>
            <person name="Wang M."/>
            <person name="Pangilinan J."/>
            <person name="Lipzen A."/>
            <person name="Lesage-Meessen L."/>
            <person name="Navarro D."/>
            <person name="Riley R."/>
            <person name="Grigoriev I.V."/>
            <person name="Zhou S."/>
            <person name="Raouche S."/>
            <person name="Rosso M.N."/>
        </authorList>
    </citation>
    <scope>NUCLEOTIDE SEQUENCE [LARGE SCALE GENOMIC DNA]</scope>
    <source>
        <strain evidence="2 3">BRFM 1820</strain>
    </source>
</reference>
<keyword evidence="3" id="KW-1185">Reference proteome</keyword>
<dbReference type="AlphaFoldDB" id="A0A371CKR9"/>
<sequence length="121" mass="13189">MPDNSGTGANRDQLSSPTPIPRVPQSWVMVTYSGETHAMGRDGIANLGKLGFMKCLYGIFVAGNSCVEGGGYVSPHFLKFAQIRGTFYDAQHNMRSADLAYIGWAEMIQNVVTIQLVYPKA</sequence>
<protein>
    <submittedName>
        <fullName evidence="2">Uncharacterized protein</fullName>
    </submittedName>
</protein>
<organism evidence="2 3">
    <name type="scientific">Lentinus brumalis</name>
    <dbReference type="NCBI Taxonomy" id="2498619"/>
    <lineage>
        <taxon>Eukaryota</taxon>
        <taxon>Fungi</taxon>
        <taxon>Dikarya</taxon>
        <taxon>Basidiomycota</taxon>
        <taxon>Agaricomycotina</taxon>
        <taxon>Agaricomycetes</taxon>
        <taxon>Polyporales</taxon>
        <taxon>Polyporaceae</taxon>
        <taxon>Lentinus</taxon>
    </lineage>
</organism>
<dbReference type="OrthoDB" id="2986010at2759"/>
<evidence type="ECO:0000256" key="1">
    <source>
        <dbReference type="SAM" id="MobiDB-lite"/>
    </source>
</evidence>
<proteinExistence type="predicted"/>
<dbReference type="EMBL" id="KZ857534">
    <property type="protein sequence ID" value="RDX40857.1"/>
    <property type="molecule type" value="Genomic_DNA"/>
</dbReference>